<organism evidence="1 2">
    <name type="scientific">Prunus dulcis</name>
    <name type="common">Almond</name>
    <name type="synonym">Amygdalus dulcis</name>
    <dbReference type="NCBI Taxonomy" id="3755"/>
    <lineage>
        <taxon>Eukaryota</taxon>
        <taxon>Viridiplantae</taxon>
        <taxon>Streptophyta</taxon>
        <taxon>Embryophyta</taxon>
        <taxon>Tracheophyta</taxon>
        <taxon>Spermatophyta</taxon>
        <taxon>Magnoliopsida</taxon>
        <taxon>eudicotyledons</taxon>
        <taxon>Gunneridae</taxon>
        <taxon>Pentapetalae</taxon>
        <taxon>rosids</taxon>
        <taxon>fabids</taxon>
        <taxon>Rosales</taxon>
        <taxon>Rosaceae</taxon>
        <taxon>Amygdaloideae</taxon>
        <taxon>Amygdaleae</taxon>
        <taxon>Prunus</taxon>
    </lineage>
</organism>
<protein>
    <submittedName>
        <fullName evidence="1">Uncharacterized protein</fullName>
    </submittedName>
</protein>
<gene>
    <name evidence="1" type="ORF">ALMOND_2B035989</name>
</gene>
<sequence>MVLFHTDTDLARYGTSGIGPLADISFSAPTATPLCGPVTNTILQPQGPSIGSSSGYPYGLNVGSNAHQHDGTAVQSNVIAQGQLSASSNFGSVVEELRPFPPLPIRLTYAPAYTSNET</sequence>
<dbReference type="EMBL" id="CABIKO010000157">
    <property type="protein sequence ID" value="VVA29078.1"/>
    <property type="molecule type" value="Genomic_DNA"/>
</dbReference>
<dbReference type="AlphaFoldDB" id="A0A5E4FNN6"/>
<reference evidence="2" key="1">
    <citation type="journal article" date="2020" name="Plant J.">
        <title>Transposons played a major role in the diversification between the closely related almond and peach genomes: results from the almond genome sequence.</title>
        <authorList>
            <person name="Alioto T."/>
            <person name="Alexiou K.G."/>
            <person name="Bardil A."/>
            <person name="Barteri F."/>
            <person name="Castanera R."/>
            <person name="Cruz F."/>
            <person name="Dhingra A."/>
            <person name="Duval H."/>
            <person name="Fernandez I Marti A."/>
            <person name="Frias L."/>
            <person name="Galan B."/>
            <person name="Garcia J.L."/>
            <person name="Howad W."/>
            <person name="Gomez-Garrido J."/>
            <person name="Gut M."/>
            <person name="Julca I."/>
            <person name="Morata J."/>
            <person name="Puigdomenech P."/>
            <person name="Ribeca P."/>
            <person name="Rubio Cabetas M.J."/>
            <person name="Vlasova A."/>
            <person name="Wirthensohn M."/>
            <person name="Garcia-Mas J."/>
            <person name="Gabaldon T."/>
            <person name="Casacuberta J.M."/>
            <person name="Arus P."/>
        </authorList>
    </citation>
    <scope>NUCLEOTIDE SEQUENCE [LARGE SCALE GENOMIC DNA]</scope>
    <source>
        <strain evidence="2">cv. Texas</strain>
    </source>
</reference>
<dbReference type="Proteomes" id="UP000327085">
    <property type="component" value="Chromosome 8"/>
</dbReference>
<evidence type="ECO:0000313" key="2">
    <source>
        <dbReference type="Proteomes" id="UP000327085"/>
    </source>
</evidence>
<dbReference type="InParanoid" id="A0A5E4FNN6"/>
<name>A0A5E4FNN6_PRUDU</name>
<accession>A0A5E4FNN6</accession>
<proteinExistence type="predicted"/>
<dbReference type="Gramene" id="VVA29078">
    <property type="protein sequence ID" value="VVA29078"/>
    <property type="gene ID" value="Prudul26B035989"/>
</dbReference>
<evidence type="ECO:0000313" key="1">
    <source>
        <dbReference type="EMBL" id="VVA29078.1"/>
    </source>
</evidence>